<accession>A0A919MZ39</accession>
<dbReference type="EMBL" id="BOMV01000096">
    <property type="protein sequence ID" value="GIF01004.1"/>
    <property type="molecule type" value="Genomic_DNA"/>
</dbReference>
<comment type="caution">
    <text evidence="1">The sequence shown here is derived from an EMBL/GenBank/DDBJ whole genome shotgun (WGS) entry which is preliminary data.</text>
</comment>
<organism evidence="1 2">
    <name type="scientific">Paractinoplanes rishiriensis</name>
    <dbReference type="NCBI Taxonomy" id="1050105"/>
    <lineage>
        <taxon>Bacteria</taxon>
        <taxon>Bacillati</taxon>
        <taxon>Actinomycetota</taxon>
        <taxon>Actinomycetes</taxon>
        <taxon>Micromonosporales</taxon>
        <taxon>Micromonosporaceae</taxon>
        <taxon>Paractinoplanes</taxon>
    </lineage>
</organism>
<dbReference type="Proteomes" id="UP000636960">
    <property type="component" value="Unassembled WGS sequence"/>
</dbReference>
<dbReference type="AlphaFoldDB" id="A0A919MZ39"/>
<keyword evidence="2" id="KW-1185">Reference proteome</keyword>
<evidence type="ECO:0000313" key="2">
    <source>
        <dbReference type="Proteomes" id="UP000636960"/>
    </source>
</evidence>
<evidence type="ECO:0000313" key="1">
    <source>
        <dbReference type="EMBL" id="GIF01004.1"/>
    </source>
</evidence>
<sequence>MLAVAIATAVIGGTIGLQNYHSSADPEKPPPAPPAAPFLVAADAHGSVVFDLSREVILGYDRAGKLAWQDEAMAKNAYITCVAACPDVVASGSLSDQGPEARQATIVRADGRFATRPAADADVVLLQRDDRNRVVLERRLEGTFLASYQKGKLTQRLAMANPRMPRIAPGSAGSMVIASRAGSSATVYFVARSGTGWTIKELADRGASGGCTGPASSAVVYPDRAVVVDQSSGRKQTVQQDHIGTCHVAGDGLLAETTSVGPSGHRSLVRYWDVRSGTGWTMEGTETVNASLDPSGTRAVVVQGTVATIRAGADQQVIQDVVDARYAEDGSLVLLHADATVTRR</sequence>
<gene>
    <name evidence="1" type="ORF">Ari01nite_84680</name>
</gene>
<reference evidence="1" key="1">
    <citation type="submission" date="2021-01" db="EMBL/GenBank/DDBJ databases">
        <title>Whole genome shotgun sequence of Actinoplanes rishiriensis NBRC 108556.</title>
        <authorList>
            <person name="Komaki H."/>
            <person name="Tamura T."/>
        </authorList>
    </citation>
    <scope>NUCLEOTIDE SEQUENCE</scope>
    <source>
        <strain evidence="1">NBRC 108556</strain>
    </source>
</reference>
<name>A0A919MZ39_9ACTN</name>
<proteinExistence type="predicted"/>
<protein>
    <submittedName>
        <fullName evidence="1">Uncharacterized protein</fullName>
    </submittedName>
</protein>